<comment type="caution">
    <text evidence="1">The sequence shown here is derived from an EMBL/GenBank/DDBJ whole genome shotgun (WGS) entry which is preliminary data.</text>
</comment>
<dbReference type="EMBL" id="MU275881">
    <property type="protein sequence ID" value="KAI0048858.1"/>
    <property type="molecule type" value="Genomic_DNA"/>
</dbReference>
<keyword evidence="2" id="KW-1185">Reference proteome</keyword>
<organism evidence="1 2">
    <name type="scientific">Auriscalpium vulgare</name>
    <dbReference type="NCBI Taxonomy" id="40419"/>
    <lineage>
        <taxon>Eukaryota</taxon>
        <taxon>Fungi</taxon>
        <taxon>Dikarya</taxon>
        <taxon>Basidiomycota</taxon>
        <taxon>Agaricomycotina</taxon>
        <taxon>Agaricomycetes</taxon>
        <taxon>Russulales</taxon>
        <taxon>Auriscalpiaceae</taxon>
        <taxon>Auriscalpium</taxon>
    </lineage>
</organism>
<protein>
    <submittedName>
        <fullName evidence="1">Uncharacterized protein</fullName>
    </submittedName>
</protein>
<evidence type="ECO:0000313" key="2">
    <source>
        <dbReference type="Proteomes" id="UP000814033"/>
    </source>
</evidence>
<evidence type="ECO:0000313" key="1">
    <source>
        <dbReference type="EMBL" id="KAI0048858.1"/>
    </source>
</evidence>
<proteinExistence type="predicted"/>
<reference evidence="1" key="1">
    <citation type="submission" date="2021-02" db="EMBL/GenBank/DDBJ databases">
        <authorList>
            <consortium name="DOE Joint Genome Institute"/>
            <person name="Ahrendt S."/>
            <person name="Looney B.P."/>
            <person name="Miyauchi S."/>
            <person name="Morin E."/>
            <person name="Drula E."/>
            <person name="Courty P.E."/>
            <person name="Chicoki N."/>
            <person name="Fauchery L."/>
            <person name="Kohler A."/>
            <person name="Kuo A."/>
            <person name="Labutti K."/>
            <person name="Pangilinan J."/>
            <person name="Lipzen A."/>
            <person name="Riley R."/>
            <person name="Andreopoulos W."/>
            <person name="He G."/>
            <person name="Johnson J."/>
            <person name="Barry K.W."/>
            <person name="Grigoriev I.V."/>
            <person name="Nagy L."/>
            <person name="Hibbett D."/>
            <person name="Henrissat B."/>
            <person name="Matheny P.B."/>
            <person name="Labbe J."/>
            <person name="Martin F."/>
        </authorList>
    </citation>
    <scope>NUCLEOTIDE SEQUENCE</scope>
    <source>
        <strain evidence="1">FP105234-sp</strain>
    </source>
</reference>
<sequence>MATVTTPTLPEAPRFLTTPQIAEKRAQIVRANALERHTSYVYTPPSHRLLYRGSLAVPDSRLLLEGLTFTVPIYDSHSPSIRLLENTLALTLELMRGRSLLLSGTVRVDSVYLDKSGDISMDIHPAAFLSRLYFDNQLCAFPITAADGTTEMGVRIALGDPEDENSCDILVYGQLPELDEPSPSVPSSSTSSEPASTKPTLRLLVARILHAPLPTPTRLPRPDDPSPRFPPLISFGKKRRLDAIDEDAVGESSQHSILKKQRPTAGNRRTLSRTTTVADPMLFRARGGVTARIPKGADNVFGADSNSQPLSRTKSLGRVKSSKDIDVFKVPSLPLSAVENEGQGVKGKGKMPDIAKELQKANKLIVKRAASDCLATYGIEKTHPEFKELWGFVYRGAEFALRSHMQTRAIDTRMVDPIVKLHAEMYTGELPKAGSGRRKDGVKADGEG</sequence>
<dbReference type="Proteomes" id="UP000814033">
    <property type="component" value="Unassembled WGS sequence"/>
</dbReference>
<accession>A0ACB8RY94</accession>
<name>A0ACB8RY94_9AGAM</name>
<reference evidence="1" key="2">
    <citation type="journal article" date="2022" name="New Phytol.">
        <title>Evolutionary transition to the ectomycorrhizal habit in the genomes of a hyperdiverse lineage of mushroom-forming fungi.</title>
        <authorList>
            <person name="Looney B."/>
            <person name="Miyauchi S."/>
            <person name="Morin E."/>
            <person name="Drula E."/>
            <person name="Courty P.E."/>
            <person name="Kohler A."/>
            <person name="Kuo A."/>
            <person name="LaButti K."/>
            <person name="Pangilinan J."/>
            <person name="Lipzen A."/>
            <person name="Riley R."/>
            <person name="Andreopoulos W."/>
            <person name="He G."/>
            <person name="Johnson J."/>
            <person name="Nolan M."/>
            <person name="Tritt A."/>
            <person name="Barry K.W."/>
            <person name="Grigoriev I.V."/>
            <person name="Nagy L.G."/>
            <person name="Hibbett D."/>
            <person name="Henrissat B."/>
            <person name="Matheny P.B."/>
            <person name="Labbe J."/>
            <person name="Martin F.M."/>
        </authorList>
    </citation>
    <scope>NUCLEOTIDE SEQUENCE</scope>
    <source>
        <strain evidence="1">FP105234-sp</strain>
    </source>
</reference>
<gene>
    <name evidence="1" type="ORF">FA95DRAFT_1678064</name>
</gene>